<gene>
    <name evidence="10" type="ORF">GWI72_01405</name>
</gene>
<dbReference type="InterPro" id="IPR020846">
    <property type="entry name" value="MFS_dom"/>
</dbReference>
<evidence type="ECO:0000256" key="8">
    <source>
        <dbReference type="RuleBase" id="RU365088"/>
    </source>
</evidence>
<dbReference type="RefSeq" id="WP_161707681.1">
    <property type="nucleotide sequence ID" value="NZ_JAABLQ010000001.1"/>
</dbReference>
<keyword evidence="3 8" id="KW-0813">Transport</keyword>
<feature type="transmembrane region" description="Helical" evidence="8">
    <location>
        <begin position="352"/>
        <end position="375"/>
    </location>
</feature>
<feature type="transmembrane region" description="Helical" evidence="8">
    <location>
        <begin position="293"/>
        <end position="313"/>
    </location>
</feature>
<protein>
    <recommendedName>
        <fullName evidence="8">Bcr/CflA family efflux transporter</fullName>
    </recommendedName>
</protein>
<evidence type="ECO:0000313" key="11">
    <source>
        <dbReference type="Proteomes" id="UP000586722"/>
    </source>
</evidence>
<proteinExistence type="inferred from homology"/>
<feature type="transmembrane region" description="Helical" evidence="8">
    <location>
        <begin position="381"/>
        <end position="403"/>
    </location>
</feature>
<feature type="transmembrane region" description="Helical" evidence="8">
    <location>
        <begin position="176"/>
        <end position="198"/>
    </location>
</feature>
<dbReference type="GO" id="GO:1990961">
    <property type="term" value="P:xenobiotic detoxification by transmembrane export across the plasma membrane"/>
    <property type="evidence" value="ECO:0007669"/>
    <property type="project" value="InterPro"/>
</dbReference>
<reference evidence="11" key="1">
    <citation type="submission" date="2020-01" db="EMBL/GenBank/DDBJ databases">
        <authorList>
            <person name="Fang Y."/>
            <person name="Sun R."/>
            <person name="Nie L."/>
            <person name="He J."/>
            <person name="Hao L."/>
            <person name="Wang L."/>
            <person name="Su S."/>
            <person name="Lv E."/>
            <person name="Zhang Z."/>
            <person name="Xie R."/>
            <person name="Liu H."/>
        </authorList>
    </citation>
    <scope>NUCLEOTIDE SEQUENCE [LARGE SCALE GENOMIC DNA]</scope>
    <source>
        <strain evidence="11">XCT-53</strain>
    </source>
</reference>
<name>A0A7X5J6R6_9HYPH</name>
<dbReference type="InterPro" id="IPR004812">
    <property type="entry name" value="Efflux_drug-R_Bcr/CmlA"/>
</dbReference>
<keyword evidence="6 8" id="KW-1133">Transmembrane helix</keyword>
<evidence type="ECO:0000256" key="7">
    <source>
        <dbReference type="ARBA" id="ARBA00023136"/>
    </source>
</evidence>
<evidence type="ECO:0000256" key="4">
    <source>
        <dbReference type="ARBA" id="ARBA00022475"/>
    </source>
</evidence>
<dbReference type="Proteomes" id="UP000586722">
    <property type="component" value="Unassembled WGS sequence"/>
</dbReference>
<evidence type="ECO:0000256" key="2">
    <source>
        <dbReference type="ARBA" id="ARBA00006236"/>
    </source>
</evidence>
<dbReference type="EMBL" id="JAABLQ010000001">
    <property type="protein sequence ID" value="NBN76919.1"/>
    <property type="molecule type" value="Genomic_DNA"/>
</dbReference>
<evidence type="ECO:0000256" key="6">
    <source>
        <dbReference type="ARBA" id="ARBA00022989"/>
    </source>
</evidence>
<feature type="transmembrane region" description="Helical" evidence="8">
    <location>
        <begin position="90"/>
        <end position="107"/>
    </location>
</feature>
<organism evidence="10 11">
    <name type="scientific">Pannonibacter tanglangensis</name>
    <dbReference type="NCBI Taxonomy" id="2750084"/>
    <lineage>
        <taxon>Bacteria</taxon>
        <taxon>Pseudomonadati</taxon>
        <taxon>Pseudomonadota</taxon>
        <taxon>Alphaproteobacteria</taxon>
        <taxon>Hyphomicrobiales</taxon>
        <taxon>Stappiaceae</taxon>
        <taxon>Pannonibacter</taxon>
    </lineage>
</organism>
<keyword evidence="11" id="KW-1185">Reference proteome</keyword>
<feature type="transmembrane region" description="Helical" evidence="8">
    <location>
        <begin position="319"/>
        <end position="340"/>
    </location>
</feature>
<dbReference type="PROSITE" id="PS50850">
    <property type="entry name" value="MFS"/>
    <property type="match status" value="1"/>
</dbReference>
<evidence type="ECO:0000259" key="9">
    <source>
        <dbReference type="PROSITE" id="PS50850"/>
    </source>
</evidence>
<sequence length="419" mass="44913">MSDTARPDGPDARPHPGLSFLEFVIMVAALMALNALAMDIMLPALPDIGDALQIAHENDRQQILIAYLVGFGGAQLLFGPLTDRFGRRSIILGSLGLYAAASLYALIGQSLDELLVARLLQGIGCAGTRVVAVSVVRDCYAGRRMSQVMSLVMMIFMAVPIVAPSIGQAILLVADWHWIFSTLLIAGVVMLLWTGLRLPETLPAERRRPLELRPVLRSYARVLTNRLSLGYTLATTSIFGALFSFISMAQQIFVDIFGLGVWFPVVFAGVAITMACASFLNSRLVIAIGMRRLSHAAVLMFIAFGLLQCLMQATGVQDVWLFTACMAVNMACFGFMGGNFNSMSMEPLGDIAGTASSVIGFVTTLGGAILGFLVGQQFDGTLWPIALACAGYGTLGLGFVLLAERGKLFQTQHAPAPRP</sequence>
<dbReference type="InterPro" id="IPR011701">
    <property type="entry name" value="MFS"/>
</dbReference>
<feature type="transmembrane region" description="Helical" evidence="8">
    <location>
        <begin position="227"/>
        <end position="249"/>
    </location>
</feature>
<feature type="transmembrane region" description="Helical" evidence="8">
    <location>
        <begin position="20"/>
        <end position="42"/>
    </location>
</feature>
<keyword evidence="7 8" id="KW-0472">Membrane</keyword>
<feature type="transmembrane region" description="Helical" evidence="8">
    <location>
        <begin position="62"/>
        <end position="78"/>
    </location>
</feature>
<keyword evidence="4" id="KW-1003">Cell membrane</keyword>
<dbReference type="AlphaFoldDB" id="A0A7X5J6R6"/>
<comment type="caution">
    <text evidence="10">The sequence shown here is derived from an EMBL/GenBank/DDBJ whole genome shotgun (WGS) entry which is preliminary data.</text>
</comment>
<dbReference type="SUPFAM" id="SSF103473">
    <property type="entry name" value="MFS general substrate transporter"/>
    <property type="match status" value="1"/>
</dbReference>
<accession>A0A7X5J6R6</accession>
<keyword evidence="5 8" id="KW-0812">Transmembrane</keyword>
<feature type="transmembrane region" description="Helical" evidence="8">
    <location>
        <begin position="119"/>
        <end position="136"/>
    </location>
</feature>
<keyword evidence="8" id="KW-0997">Cell inner membrane</keyword>
<dbReference type="CDD" id="cd17320">
    <property type="entry name" value="MFS_MdfA_MDR_like"/>
    <property type="match status" value="1"/>
</dbReference>
<evidence type="ECO:0000256" key="5">
    <source>
        <dbReference type="ARBA" id="ARBA00022692"/>
    </source>
</evidence>
<dbReference type="Gene3D" id="1.20.1720.10">
    <property type="entry name" value="Multidrug resistance protein D"/>
    <property type="match status" value="1"/>
</dbReference>
<dbReference type="PANTHER" id="PTHR23502:SF132">
    <property type="entry name" value="POLYAMINE TRANSPORTER 2-RELATED"/>
    <property type="match status" value="1"/>
</dbReference>
<comment type="subcellular location">
    <subcellularLocation>
        <location evidence="8">Cell inner membrane</location>
        <topology evidence="8">Multi-pass membrane protein</topology>
    </subcellularLocation>
    <subcellularLocation>
        <location evidence="1">Cell membrane</location>
        <topology evidence="1">Multi-pass membrane protein</topology>
    </subcellularLocation>
</comment>
<dbReference type="PANTHER" id="PTHR23502">
    <property type="entry name" value="MAJOR FACILITATOR SUPERFAMILY"/>
    <property type="match status" value="1"/>
</dbReference>
<evidence type="ECO:0000256" key="1">
    <source>
        <dbReference type="ARBA" id="ARBA00004651"/>
    </source>
</evidence>
<dbReference type="GO" id="GO:0042910">
    <property type="term" value="F:xenobiotic transmembrane transporter activity"/>
    <property type="evidence" value="ECO:0007669"/>
    <property type="project" value="InterPro"/>
</dbReference>
<dbReference type="NCBIfam" id="TIGR00710">
    <property type="entry name" value="efflux_Bcr_CflA"/>
    <property type="match status" value="1"/>
</dbReference>
<comment type="similarity">
    <text evidence="2 8">Belongs to the major facilitator superfamily. Bcr/CmlA family.</text>
</comment>
<feature type="transmembrane region" description="Helical" evidence="8">
    <location>
        <begin position="148"/>
        <end position="170"/>
    </location>
</feature>
<evidence type="ECO:0000313" key="10">
    <source>
        <dbReference type="EMBL" id="NBN76919.1"/>
    </source>
</evidence>
<dbReference type="InterPro" id="IPR036259">
    <property type="entry name" value="MFS_trans_sf"/>
</dbReference>
<dbReference type="GO" id="GO:0005886">
    <property type="term" value="C:plasma membrane"/>
    <property type="evidence" value="ECO:0007669"/>
    <property type="project" value="UniProtKB-SubCell"/>
</dbReference>
<dbReference type="Pfam" id="PF07690">
    <property type="entry name" value="MFS_1"/>
    <property type="match status" value="1"/>
</dbReference>
<feature type="domain" description="Major facilitator superfamily (MFS) profile" evidence="9">
    <location>
        <begin position="23"/>
        <end position="408"/>
    </location>
</feature>
<feature type="transmembrane region" description="Helical" evidence="8">
    <location>
        <begin position="261"/>
        <end position="281"/>
    </location>
</feature>
<evidence type="ECO:0000256" key="3">
    <source>
        <dbReference type="ARBA" id="ARBA00022448"/>
    </source>
</evidence>